<dbReference type="SMART" id="SM00099">
    <property type="entry name" value="btg1"/>
    <property type="match status" value="1"/>
</dbReference>
<evidence type="ECO:0000256" key="2">
    <source>
        <dbReference type="SAM" id="MobiDB-lite"/>
    </source>
</evidence>
<feature type="domain" description="Anti-proliferative protein" evidence="3">
    <location>
        <begin position="1"/>
        <end position="107"/>
    </location>
</feature>
<dbReference type="Pfam" id="PF07742">
    <property type="entry name" value="BTG"/>
    <property type="match status" value="1"/>
</dbReference>
<comment type="caution">
    <text evidence="4">The sequence shown here is derived from an EMBL/GenBank/DDBJ whole genome shotgun (WGS) entry which is preliminary data.</text>
</comment>
<dbReference type="InterPro" id="IPR036054">
    <property type="entry name" value="BTG-like_sf"/>
</dbReference>
<evidence type="ECO:0000259" key="3">
    <source>
        <dbReference type="SMART" id="SM00099"/>
    </source>
</evidence>
<evidence type="ECO:0000313" key="4">
    <source>
        <dbReference type="EMBL" id="KAJ2852414.1"/>
    </source>
</evidence>
<accession>A0A9W8IIY7</accession>
<protein>
    <recommendedName>
        <fullName evidence="3">Anti-proliferative protein domain-containing protein</fullName>
    </recommendedName>
</protein>
<feature type="region of interest" description="Disordered" evidence="2">
    <location>
        <begin position="160"/>
        <end position="219"/>
    </location>
</feature>
<dbReference type="InterPro" id="IPR002087">
    <property type="entry name" value="Anti_prolifrtn"/>
</dbReference>
<keyword evidence="5" id="KW-1185">Reference proteome</keyword>
<reference evidence="4" key="1">
    <citation type="submission" date="2022-07" db="EMBL/GenBank/DDBJ databases">
        <title>Phylogenomic reconstructions and comparative analyses of Kickxellomycotina fungi.</title>
        <authorList>
            <person name="Reynolds N.K."/>
            <person name="Stajich J.E."/>
            <person name="Barry K."/>
            <person name="Grigoriev I.V."/>
            <person name="Crous P."/>
            <person name="Smith M.E."/>
        </authorList>
    </citation>
    <scope>NUCLEOTIDE SEQUENCE</scope>
    <source>
        <strain evidence="4">NRRL 1566</strain>
    </source>
</reference>
<feature type="compositionally biased region" description="Polar residues" evidence="2">
    <location>
        <begin position="197"/>
        <end position="207"/>
    </location>
</feature>
<dbReference type="GO" id="GO:0005737">
    <property type="term" value="C:cytoplasm"/>
    <property type="evidence" value="ECO:0007669"/>
    <property type="project" value="TreeGrafter"/>
</dbReference>
<dbReference type="SUPFAM" id="SSF160696">
    <property type="entry name" value="BTG domain-like"/>
    <property type="match status" value="1"/>
</dbReference>
<sequence>MQTEVENAAKFWINCIPESELASDKREALRNALIQVLCEKYTGHWHLDRTMAGSAYRSISNWRRLDSVFIKAAERAQVTLDVLETWLPRDMILWCDPYSVSYRVGDHGSMVTVYEDKRGLLESVKKSVAEKMSRPGSNFVISAYTTPVVIRSADGVEIARRGGSSSAGPGLSAAQGIHASPTKGANDIRRSAMSPLRQVSTLRSNVTDAAPPRWSTPTT</sequence>
<evidence type="ECO:0000256" key="1">
    <source>
        <dbReference type="ARBA" id="ARBA00007989"/>
    </source>
</evidence>
<gene>
    <name evidence="4" type="ORF">IWW36_000301</name>
</gene>
<dbReference type="PANTHER" id="PTHR22978:SF22">
    <property type="entry name" value="BTG FAMILY PROTEIN"/>
    <property type="match status" value="1"/>
</dbReference>
<dbReference type="GO" id="GO:0005634">
    <property type="term" value="C:nucleus"/>
    <property type="evidence" value="ECO:0007669"/>
    <property type="project" value="TreeGrafter"/>
</dbReference>
<feature type="compositionally biased region" description="Low complexity" evidence="2">
    <location>
        <begin position="161"/>
        <end position="174"/>
    </location>
</feature>
<dbReference type="PANTHER" id="PTHR22978">
    <property type="entry name" value="B-CELL TRANSLOCATION GENE"/>
    <property type="match status" value="1"/>
</dbReference>
<name>A0A9W8IIY7_9FUNG</name>
<organism evidence="4 5">
    <name type="scientific">Coemansia brasiliensis</name>
    <dbReference type="NCBI Taxonomy" id="2650707"/>
    <lineage>
        <taxon>Eukaryota</taxon>
        <taxon>Fungi</taxon>
        <taxon>Fungi incertae sedis</taxon>
        <taxon>Zoopagomycota</taxon>
        <taxon>Kickxellomycotina</taxon>
        <taxon>Kickxellomycetes</taxon>
        <taxon>Kickxellales</taxon>
        <taxon>Kickxellaceae</taxon>
        <taxon>Coemansia</taxon>
    </lineage>
</organism>
<dbReference type="Gene3D" id="3.90.640.90">
    <property type="entry name" value="Anti-proliferative protein, N-terminal domain"/>
    <property type="match status" value="1"/>
</dbReference>
<proteinExistence type="inferred from homology"/>
<dbReference type="OrthoDB" id="19928at2759"/>
<dbReference type="PRINTS" id="PR00310">
    <property type="entry name" value="ANTIPRLFBTG1"/>
</dbReference>
<dbReference type="EMBL" id="JANBUW010000003">
    <property type="protein sequence ID" value="KAJ2852414.1"/>
    <property type="molecule type" value="Genomic_DNA"/>
</dbReference>
<dbReference type="InterPro" id="IPR033332">
    <property type="entry name" value="BTG"/>
</dbReference>
<dbReference type="AlphaFoldDB" id="A0A9W8IIY7"/>
<evidence type="ECO:0000313" key="5">
    <source>
        <dbReference type="Proteomes" id="UP001139887"/>
    </source>
</evidence>
<dbReference type="Proteomes" id="UP001139887">
    <property type="component" value="Unassembled WGS sequence"/>
</dbReference>
<comment type="similarity">
    <text evidence="1">Belongs to the BTG family.</text>
</comment>